<dbReference type="GO" id="GO:0003677">
    <property type="term" value="F:DNA binding"/>
    <property type="evidence" value="ECO:0007669"/>
    <property type="project" value="UniProtKB-KW"/>
</dbReference>
<dbReference type="SUPFAM" id="SSF46785">
    <property type="entry name" value="Winged helix' DNA-binding domain"/>
    <property type="match status" value="2"/>
</dbReference>
<evidence type="ECO:0000256" key="3">
    <source>
        <dbReference type="ARBA" id="ARBA00023163"/>
    </source>
</evidence>
<accession>A0A1C7I895</accession>
<organism evidence="5 6">
    <name type="scientific">Blautia pseudococcoides</name>
    <dbReference type="NCBI Taxonomy" id="1796616"/>
    <lineage>
        <taxon>Bacteria</taxon>
        <taxon>Bacillati</taxon>
        <taxon>Bacillota</taxon>
        <taxon>Clostridia</taxon>
        <taxon>Lachnospirales</taxon>
        <taxon>Lachnospiraceae</taxon>
        <taxon>Blautia</taxon>
    </lineage>
</organism>
<dbReference type="SMART" id="SM00345">
    <property type="entry name" value="HTH_GNTR"/>
    <property type="match status" value="2"/>
</dbReference>
<keyword evidence="1" id="KW-0805">Transcription regulation</keyword>
<dbReference type="RefSeq" id="WP_065542003.1">
    <property type="nucleotide sequence ID" value="NZ_CP015405.2"/>
</dbReference>
<evidence type="ECO:0000313" key="5">
    <source>
        <dbReference type="EMBL" id="ANU75821.1"/>
    </source>
</evidence>
<keyword evidence="6" id="KW-1185">Reference proteome</keyword>
<dbReference type="PANTHER" id="PTHR43537">
    <property type="entry name" value="TRANSCRIPTIONAL REGULATOR, GNTR FAMILY"/>
    <property type="match status" value="1"/>
</dbReference>
<dbReference type="OrthoDB" id="1972820at2"/>
<dbReference type="STRING" id="1796616.A4V09_08605"/>
<proteinExistence type="predicted"/>
<evidence type="ECO:0000256" key="2">
    <source>
        <dbReference type="ARBA" id="ARBA00023125"/>
    </source>
</evidence>
<dbReference type="EMBL" id="CP015405">
    <property type="protein sequence ID" value="ANU75821.1"/>
    <property type="molecule type" value="Genomic_DNA"/>
</dbReference>
<dbReference type="AlphaFoldDB" id="A0A1C7I895"/>
<evidence type="ECO:0000313" key="6">
    <source>
        <dbReference type="Proteomes" id="UP000092574"/>
    </source>
</evidence>
<protein>
    <submittedName>
        <fullName evidence="5">GntR family transcriptional regulator</fullName>
    </submittedName>
</protein>
<evidence type="ECO:0000256" key="1">
    <source>
        <dbReference type="ARBA" id="ARBA00023015"/>
    </source>
</evidence>
<dbReference type="Gene3D" id="1.10.10.10">
    <property type="entry name" value="Winged helix-like DNA-binding domain superfamily/Winged helix DNA-binding domain"/>
    <property type="match status" value="2"/>
</dbReference>
<keyword evidence="3" id="KW-0804">Transcription</keyword>
<dbReference type="Proteomes" id="UP000092574">
    <property type="component" value="Chromosome"/>
</dbReference>
<dbReference type="PROSITE" id="PS50949">
    <property type="entry name" value="HTH_GNTR"/>
    <property type="match status" value="2"/>
</dbReference>
<gene>
    <name evidence="5" type="ORF">A4V09_08605</name>
</gene>
<dbReference type="CDD" id="cd07377">
    <property type="entry name" value="WHTH_GntR"/>
    <property type="match status" value="2"/>
</dbReference>
<dbReference type="InterPro" id="IPR000524">
    <property type="entry name" value="Tscrpt_reg_HTH_GntR"/>
</dbReference>
<dbReference type="Pfam" id="PF00392">
    <property type="entry name" value="GntR"/>
    <property type="match status" value="2"/>
</dbReference>
<dbReference type="InterPro" id="IPR036390">
    <property type="entry name" value="WH_DNA-bd_sf"/>
</dbReference>
<evidence type="ECO:0000259" key="4">
    <source>
        <dbReference type="PROSITE" id="PS50949"/>
    </source>
</evidence>
<dbReference type="GO" id="GO:0003700">
    <property type="term" value="F:DNA-binding transcription factor activity"/>
    <property type="evidence" value="ECO:0007669"/>
    <property type="project" value="InterPro"/>
</dbReference>
<dbReference type="KEGG" id="byl:A4V09_08605"/>
<name>A0A1C7I895_9FIRM</name>
<reference evidence="5" key="1">
    <citation type="submission" date="2017-04" db="EMBL/GenBank/DDBJ databases">
        <title>Complete Genome Sequences of Twelve Strains of a Stable Defined Moderately Diverse Mouse Microbiota 2 (sDMDMm2).</title>
        <authorList>
            <person name="Uchimura Y."/>
            <person name="Wyss M."/>
            <person name="Brugiroux S."/>
            <person name="Limenitakis J.P."/>
            <person name="Stecher B."/>
            <person name="McCoy K.D."/>
            <person name="Macpherson A.J."/>
        </authorList>
    </citation>
    <scope>NUCLEOTIDE SEQUENCE</scope>
    <source>
        <strain evidence="5">YL58</strain>
    </source>
</reference>
<feature type="domain" description="HTH gntR-type" evidence="4">
    <location>
        <begin position="251"/>
        <end position="319"/>
    </location>
</feature>
<keyword evidence="2" id="KW-0238">DNA-binding</keyword>
<feature type="domain" description="HTH gntR-type" evidence="4">
    <location>
        <begin position="5"/>
        <end position="73"/>
    </location>
</feature>
<sequence length="486" mass="55284">MKRQETRFSYVYEDLKKRIASGQFQPGSKLPSSRNLCEEYNVGIATITRVLDTLKAEKLIDIQIRQAPVVLPNSLTGCGISTMLAQRDSILQVYETYGRLLPYLLVFAAHKYSVESMPHYRQAQRAAQQGICSESWKALIALTRDILGASHNPLLCDLHTAFELQGNFSYFLEKCSFSQDITYRRPTFEPQSIINVLSERDPVEQYHHLKALYQDMSASIKEIFIQMSDSVTQIPTQIPAAFEWNPLRGKDYYYTRIVRDLTRKIGTGIYPAGTYLPYEAKLAKQYGVSAYTVRKALTLLERRGYTKTLNGKGTMVLTPDQLNTEQSLLDITTKRDALTYLHSLQLMVLLSYPVAAYTAPHFTEEDLKALAAQNKKPGIALTNLFQMIFKRLTLVPLQTIWQETSQVTEWGFYFAFYPQGADAIGQLNKITRKAYGCLRSENNAGFAECLADSYRLILTSVQAYMVEKHHFTEALSVQVPDRDSLK</sequence>
<dbReference type="InterPro" id="IPR036388">
    <property type="entry name" value="WH-like_DNA-bd_sf"/>
</dbReference>
<dbReference type="PANTHER" id="PTHR43537:SF5">
    <property type="entry name" value="UXU OPERON TRANSCRIPTIONAL REGULATOR"/>
    <property type="match status" value="1"/>
</dbReference>